<dbReference type="PANTHER" id="PTHR38733:SF1">
    <property type="entry name" value="TYPE IV METHYL-DIRECTED RESTRICTION ENZYME ECOKMCRBC"/>
    <property type="match status" value="1"/>
</dbReference>
<name>A0A4T2GMP0_STRSU</name>
<gene>
    <name evidence="1" type="ORF">FAJ39_05350</name>
</gene>
<dbReference type="InterPro" id="IPR019292">
    <property type="entry name" value="McrC"/>
</dbReference>
<dbReference type="Proteomes" id="UP000305165">
    <property type="component" value="Unassembled WGS sequence"/>
</dbReference>
<evidence type="ECO:0000313" key="1">
    <source>
        <dbReference type="EMBL" id="TIH99633.1"/>
    </source>
</evidence>
<accession>A0A4T2GMP0</accession>
<dbReference type="PANTHER" id="PTHR38733">
    <property type="entry name" value="PROTEIN MCRC"/>
    <property type="match status" value="1"/>
</dbReference>
<proteinExistence type="predicted"/>
<dbReference type="OrthoDB" id="307209at2"/>
<comment type="caution">
    <text evidence="1">The sequence shown here is derived from an EMBL/GenBank/DDBJ whole genome shotgun (WGS) entry which is preliminary data.</text>
</comment>
<dbReference type="AlphaFoldDB" id="A0A4T2GMP0"/>
<sequence length="450" mass="52578">MWIRDNQHGISKSVFKERYPFLADHLLDRSLESLAKEQGLFLFPTSWQEIPDLDKSEKLFETVDHSLRTGNVIGFIGYQNDQLTIHSRFAQSDKEDYFLHYMLQKVLHLNVTNLETSFSLEQQFYQLFICLFPSFLQAALRKGLYKEYRRFHHHDANLKGALDIARQLKTSTPFEGKMAYSTREFSFDNNLMQLVRHTIEYIKGHQLSRTSLLFQDKDRENIETVIQATPRYQLADRTKIIYQNQVAPVRHAYYHEYGTLQKLCLLILKGTRHGVGERQQQKIQGILFDVAWLWEEYLAQLLGEEFHHPRNKAKSGSFSMFQGGNGRIYPDFVSLSKRVVADAKYKPIDNIKGRDYLQLVAYMYRFDARKGFYLFPHSGKIEESKQYELLEGKGQRRNEPVVVEKLGLAIPQGVASFDEFCQQIERNEQVFLQSLLSKSRGEISEVMGAK</sequence>
<organism evidence="1 2">
    <name type="scientific">Streptococcus suis</name>
    <dbReference type="NCBI Taxonomy" id="1307"/>
    <lineage>
        <taxon>Bacteria</taxon>
        <taxon>Bacillati</taxon>
        <taxon>Bacillota</taxon>
        <taxon>Bacilli</taxon>
        <taxon>Lactobacillales</taxon>
        <taxon>Streptococcaceae</taxon>
        <taxon>Streptococcus</taxon>
    </lineage>
</organism>
<dbReference type="EMBL" id="SSXO01000003">
    <property type="protein sequence ID" value="TIH99633.1"/>
    <property type="molecule type" value="Genomic_DNA"/>
</dbReference>
<evidence type="ECO:0000313" key="2">
    <source>
        <dbReference type="Proteomes" id="UP000305165"/>
    </source>
</evidence>
<dbReference type="Pfam" id="PF10117">
    <property type="entry name" value="McrBC"/>
    <property type="match status" value="1"/>
</dbReference>
<reference evidence="1 2" key="1">
    <citation type="submission" date="2019-04" db="EMBL/GenBank/DDBJ databases">
        <title>Genome analysis of Streptococcus suis strain WUSS424.</title>
        <authorList>
            <person name="Chen H."/>
            <person name="Gao X."/>
            <person name="Wu Z."/>
        </authorList>
    </citation>
    <scope>NUCLEOTIDE SEQUENCE [LARGE SCALE GENOMIC DNA]</scope>
    <source>
        <strain evidence="1 2">WUSS424</strain>
    </source>
</reference>
<protein>
    <submittedName>
        <fullName evidence="1">3-isopropylmalate dehydrogenase</fullName>
    </submittedName>
</protein>